<keyword evidence="2" id="KW-1185">Reference proteome</keyword>
<dbReference type="Proteomes" id="UP000237889">
    <property type="component" value="Chromosome"/>
</dbReference>
<evidence type="ECO:0000313" key="2">
    <source>
        <dbReference type="Proteomes" id="UP000237889"/>
    </source>
</evidence>
<evidence type="ECO:0000313" key="1">
    <source>
        <dbReference type="EMBL" id="AVO46638.1"/>
    </source>
</evidence>
<reference evidence="1 2" key="1">
    <citation type="submission" date="2018-03" db="EMBL/GenBank/DDBJ databases">
        <title>Genome sequencing of Phreatobacter sp.</title>
        <authorList>
            <person name="Kim S.-J."/>
            <person name="Heo J."/>
            <person name="Kwon S.-W."/>
        </authorList>
    </citation>
    <scope>NUCLEOTIDE SEQUENCE [LARGE SCALE GENOMIC DNA]</scope>
    <source>
        <strain evidence="1 2">S-12</strain>
    </source>
</reference>
<accession>A0A2S0NES2</accession>
<gene>
    <name evidence="1" type="ORF">C6569_17095</name>
</gene>
<sequence>MSTYTDTQILEATQLPERQLRVLITSKGAVPESGGKGVVRRWTATTVRYVARVSALHRAGLSLKLANKIVAEMRGDANFDHIDPDHADAAASRGWFDPEQPLRAESGDAILGIAEGGLVILTDEAGTRLIGRVTEDGSDFWHISYFVMAEYRAPDSNWEQQLLGATFMLRINLSLACRIAMRRLLGIEVYFQNGRPFSPGRSL</sequence>
<dbReference type="AlphaFoldDB" id="A0A2S0NES2"/>
<organism evidence="1 2">
    <name type="scientific">Phreatobacter cathodiphilus</name>
    <dbReference type="NCBI Taxonomy" id="1868589"/>
    <lineage>
        <taxon>Bacteria</taxon>
        <taxon>Pseudomonadati</taxon>
        <taxon>Pseudomonadota</taxon>
        <taxon>Alphaproteobacteria</taxon>
        <taxon>Hyphomicrobiales</taxon>
        <taxon>Phreatobacteraceae</taxon>
        <taxon>Phreatobacter</taxon>
    </lineage>
</organism>
<dbReference type="EMBL" id="CP027668">
    <property type="protein sequence ID" value="AVO46638.1"/>
    <property type="molecule type" value="Genomic_DNA"/>
</dbReference>
<proteinExistence type="predicted"/>
<dbReference type="KEGG" id="phr:C6569_17095"/>
<name>A0A2S0NES2_9HYPH</name>
<protein>
    <submittedName>
        <fullName evidence="1">Uncharacterized protein</fullName>
    </submittedName>
</protein>